<dbReference type="VEuPathDB" id="FungiDB:FVEG_16007"/>
<evidence type="ECO:0000313" key="1">
    <source>
        <dbReference type="EMBL" id="EWG46660.1"/>
    </source>
</evidence>
<keyword evidence="2" id="KW-1185">Reference proteome</keyword>
<evidence type="ECO:0000313" key="2">
    <source>
        <dbReference type="Proteomes" id="UP000009096"/>
    </source>
</evidence>
<dbReference type="OrthoDB" id="10251855at2759"/>
<dbReference type="AlphaFoldDB" id="W7MGG8"/>
<evidence type="ECO:0008006" key="3">
    <source>
        <dbReference type="Google" id="ProtNLM"/>
    </source>
</evidence>
<dbReference type="Proteomes" id="UP000009096">
    <property type="component" value="Chromosome 7"/>
</dbReference>
<dbReference type="SUPFAM" id="SSF49777">
    <property type="entry name" value="PEBP-like"/>
    <property type="match status" value="1"/>
</dbReference>
<name>W7MGG8_GIBM7</name>
<dbReference type="STRING" id="334819.W7MGG8"/>
<dbReference type="InterPro" id="IPR036610">
    <property type="entry name" value="PEBP-like_sf"/>
</dbReference>
<dbReference type="Pfam" id="PF01161">
    <property type="entry name" value="PBP"/>
    <property type="match status" value="1"/>
</dbReference>
<dbReference type="RefSeq" id="XP_018752851.1">
    <property type="nucleotide sequence ID" value="XM_018905239.1"/>
</dbReference>
<dbReference type="KEGG" id="fvr:FVEG_16007"/>
<dbReference type="CDD" id="cd00457">
    <property type="entry name" value="PEBP"/>
    <property type="match status" value="1"/>
</dbReference>
<dbReference type="InterPro" id="IPR049556">
    <property type="entry name" value="PhiB"/>
</dbReference>
<dbReference type="EMBL" id="CM000584">
    <property type="protein sequence ID" value="EWG46660.1"/>
    <property type="molecule type" value="Genomic_DNA"/>
</dbReference>
<dbReference type="Gene3D" id="3.90.280.10">
    <property type="entry name" value="PEBP-like"/>
    <property type="match status" value="1"/>
</dbReference>
<proteinExistence type="predicted"/>
<accession>W7MGG8</accession>
<dbReference type="InterPro" id="IPR008914">
    <property type="entry name" value="PEBP"/>
</dbReference>
<reference evidence="1 2" key="1">
    <citation type="journal article" date="2010" name="Nature">
        <title>Comparative genomics reveals mobile pathogenicity chromosomes in Fusarium.</title>
        <authorList>
            <person name="Ma L.J."/>
            <person name="van der Does H.C."/>
            <person name="Borkovich K.A."/>
            <person name="Coleman J.J."/>
            <person name="Daboussi M.J."/>
            <person name="Di Pietro A."/>
            <person name="Dufresne M."/>
            <person name="Freitag M."/>
            <person name="Grabherr M."/>
            <person name="Henrissat B."/>
            <person name="Houterman P.M."/>
            <person name="Kang S."/>
            <person name="Shim W.B."/>
            <person name="Woloshuk C."/>
            <person name="Xie X."/>
            <person name="Xu J.R."/>
            <person name="Antoniw J."/>
            <person name="Baker S.E."/>
            <person name="Bluhm B.H."/>
            <person name="Breakspear A."/>
            <person name="Brown D.W."/>
            <person name="Butchko R.A."/>
            <person name="Chapman S."/>
            <person name="Coulson R."/>
            <person name="Coutinho P.M."/>
            <person name="Danchin E.G."/>
            <person name="Diener A."/>
            <person name="Gale L.R."/>
            <person name="Gardiner D.M."/>
            <person name="Goff S."/>
            <person name="Hammond-Kosack K.E."/>
            <person name="Hilburn K."/>
            <person name="Hua-Van A."/>
            <person name="Jonkers W."/>
            <person name="Kazan K."/>
            <person name="Kodira C.D."/>
            <person name="Koehrsen M."/>
            <person name="Kumar L."/>
            <person name="Lee Y.H."/>
            <person name="Li L."/>
            <person name="Manners J.M."/>
            <person name="Miranda-Saavedra D."/>
            <person name="Mukherjee M."/>
            <person name="Park G."/>
            <person name="Park J."/>
            <person name="Park S.Y."/>
            <person name="Proctor R.H."/>
            <person name="Regev A."/>
            <person name="Ruiz-Roldan M.C."/>
            <person name="Sain D."/>
            <person name="Sakthikumar S."/>
            <person name="Sykes S."/>
            <person name="Schwartz D.C."/>
            <person name="Turgeon B.G."/>
            <person name="Wapinski I."/>
            <person name="Yoder O."/>
            <person name="Young S."/>
            <person name="Zeng Q."/>
            <person name="Zhou S."/>
            <person name="Galagan J."/>
            <person name="Cuomo C.A."/>
            <person name="Kistler H.C."/>
            <person name="Rep M."/>
        </authorList>
    </citation>
    <scope>NUCLEOTIDE SEQUENCE [LARGE SCALE GENOMIC DNA]</scope>
    <source>
        <strain evidence="2">M3125 / FGSC 7600</strain>
    </source>
</reference>
<protein>
    <recommendedName>
        <fullName evidence="3">Phosphatidylethanolamine-binding protein</fullName>
    </recommendedName>
</protein>
<dbReference type="EMBL" id="DS022249">
    <property type="protein sequence ID" value="EWG46660.1"/>
    <property type="molecule type" value="Genomic_DNA"/>
</dbReference>
<organism evidence="1 2">
    <name type="scientific">Gibberella moniliformis (strain M3125 / FGSC 7600)</name>
    <name type="common">Maize ear and stalk rot fungus</name>
    <name type="synonym">Fusarium verticillioides</name>
    <dbReference type="NCBI Taxonomy" id="334819"/>
    <lineage>
        <taxon>Eukaryota</taxon>
        <taxon>Fungi</taxon>
        <taxon>Dikarya</taxon>
        <taxon>Ascomycota</taxon>
        <taxon>Pezizomycotina</taxon>
        <taxon>Sordariomycetes</taxon>
        <taxon>Hypocreomycetidae</taxon>
        <taxon>Hypocreales</taxon>
        <taxon>Nectriaceae</taxon>
        <taxon>Fusarium</taxon>
        <taxon>Fusarium fujikuroi species complex</taxon>
    </lineage>
</organism>
<dbReference type="GeneID" id="30072883"/>
<gene>
    <name evidence="1" type="ORF">FVEG_16007</name>
</gene>
<sequence length="178" mass="20159">MTAYIELAASWLFKNAKGRDAKAFFTTPAFTEHPEPTLSHKFPELSWNSHSGVREWLLVSEDPDAPLPTPVCHGIYLGIPSEKARVVGSDFEPVEKTSNRLAGGFYYGANRIGSIYGAPRPLLNHGIHRYWYEVIGLNEPLDDKFKTSKPNRDQVAEAINGKVVVWGRWMGQCERRWE</sequence>